<accession>A0A1W1DKS2</accession>
<sequence>MGWFSVQNLITHVDDIYPNQPILVTGVIADLPEATTDKTKFIFYANFPFKSRLKLSWYDKNRTDLQTGDAQTFKRN</sequence>
<name>A0A1W1DKS2_9ZZZZ</name>
<reference evidence="1" key="1">
    <citation type="submission" date="2016-10" db="EMBL/GenBank/DDBJ databases">
        <authorList>
            <person name="de Groot N.N."/>
        </authorList>
    </citation>
    <scope>NUCLEOTIDE SEQUENCE</scope>
</reference>
<proteinExistence type="predicted"/>
<gene>
    <name evidence="1" type="ORF">MNB_SUP05-6-28</name>
</gene>
<protein>
    <submittedName>
        <fullName evidence="1">Uncharacterized protein</fullName>
    </submittedName>
</protein>
<dbReference type="EMBL" id="FPHV01000103">
    <property type="protein sequence ID" value="SFV81841.1"/>
    <property type="molecule type" value="Genomic_DNA"/>
</dbReference>
<dbReference type="AlphaFoldDB" id="A0A1W1DKS2"/>
<evidence type="ECO:0000313" key="1">
    <source>
        <dbReference type="EMBL" id="SFV81841.1"/>
    </source>
</evidence>
<organism evidence="1">
    <name type="scientific">hydrothermal vent metagenome</name>
    <dbReference type="NCBI Taxonomy" id="652676"/>
    <lineage>
        <taxon>unclassified sequences</taxon>
        <taxon>metagenomes</taxon>
        <taxon>ecological metagenomes</taxon>
    </lineage>
</organism>